<dbReference type="Proteomes" id="UP000319865">
    <property type="component" value="Unassembled WGS sequence"/>
</dbReference>
<name>A0A543PJ81_9ACTN</name>
<sequence>MRMSKTEGAAVLGILLGVALLGGVMGGIEGAIGGVVGTVAAVGLTLLTRRAWSHHRHRERQTP</sequence>
<evidence type="ECO:0000313" key="3">
    <source>
        <dbReference type="Proteomes" id="UP000319865"/>
    </source>
</evidence>
<evidence type="ECO:0000256" key="1">
    <source>
        <dbReference type="SAM" id="Phobius"/>
    </source>
</evidence>
<proteinExistence type="predicted"/>
<keyword evidence="1" id="KW-0472">Membrane</keyword>
<protein>
    <submittedName>
        <fullName evidence="2">Uncharacterized protein</fullName>
    </submittedName>
</protein>
<keyword evidence="1" id="KW-1133">Transmembrane helix</keyword>
<feature type="transmembrane region" description="Helical" evidence="1">
    <location>
        <begin position="36"/>
        <end position="52"/>
    </location>
</feature>
<keyword evidence="3" id="KW-1185">Reference proteome</keyword>
<evidence type="ECO:0000313" key="2">
    <source>
        <dbReference type="EMBL" id="TQN44117.1"/>
    </source>
</evidence>
<gene>
    <name evidence="2" type="ORF">FHU33_3603</name>
</gene>
<organism evidence="2 3">
    <name type="scientific">Blastococcus colisei</name>
    <dbReference type="NCBI Taxonomy" id="1564162"/>
    <lineage>
        <taxon>Bacteria</taxon>
        <taxon>Bacillati</taxon>
        <taxon>Actinomycetota</taxon>
        <taxon>Actinomycetes</taxon>
        <taxon>Geodermatophilales</taxon>
        <taxon>Geodermatophilaceae</taxon>
        <taxon>Blastococcus</taxon>
    </lineage>
</organism>
<accession>A0A543PJ81</accession>
<dbReference type="EMBL" id="VFQE01000001">
    <property type="protein sequence ID" value="TQN44117.1"/>
    <property type="molecule type" value="Genomic_DNA"/>
</dbReference>
<keyword evidence="1" id="KW-0812">Transmembrane</keyword>
<dbReference type="AlphaFoldDB" id="A0A543PJ81"/>
<reference evidence="2 3" key="1">
    <citation type="submission" date="2019-06" db="EMBL/GenBank/DDBJ databases">
        <title>Sequencing the genomes of 1000 actinobacteria strains.</title>
        <authorList>
            <person name="Klenk H.-P."/>
        </authorList>
    </citation>
    <scope>NUCLEOTIDE SEQUENCE [LARGE SCALE GENOMIC DNA]</scope>
    <source>
        <strain evidence="2 3">DSM 46837</strain>
    </source>
</reference>
<comment type="caution">
    <text evidence="2">The sequence shown here is derived from an EMBL/GenBank/DDBJ whole genome shotgun (WGS) entry which is preliminary data.</text>
</comment>